<dbReference type="Gene3D" id="2.130.10.10">
    <property type="entry name" value="YVTN repeat-like/Quinoprotein amine dehydrogenase"/>
    <property type="match status" value="1"/>
</dbReference>
<proteinExistence type="inferred from homology"/>
<protein>
    <submittedName>
        <fullName evidence="11">4876_t:CDS:1</fullName>
    </submittedName>
</protein>
<dbReference type="PANTHER" id="PTHR11024:SF3">
    <property type="entry name" value="NUCLEOPORIN SEH1"/>
    <property type="match status" value="1"/>
</dbReference>
<evidence type="ECO:0000256" key="3">
    <source>
        <dbReference type="ARBA" id="ARBA00022448"/>
    </source>
</evidence>
<comment type="similarity">
    <text evidence="2">Belongs to the WD repeat SEC13 family.</text>
</comment>
<dbReference type="AlphaFoldDB" id="A0A9N8Z5A9"/>
<dbReference type="OrthoDB" id="5566198at2759"/>
<keyword evidence="8" id="KW-0906">Nuclear pore complex</keyword>
<dbReference type="SUPFAM" id="SSF50978">
    <property type="entry name" value="WD40 repeat-like"/>
    <property type="match status" value="1"/>
</dbReference>
<keyword evidence="4 10" id="KW-0853">WD repeat</keyword>
<evidence type="ECO:0000313" key="12">
    <source>
        <dbReference type="Proteomes" id="UP000789739"/>
    </source>
</evidence>
<evidence type="ECO:0000256" key="2">
    <source>
        <dbReference type="ARBA" id="ARBA00010102"/>
    </source>
</evidence>
<evidence type="ECO:0000256" key="10">
    <source>
        <dbReference type="PROSITE-ProRule" id="PRU00221"/>
    </source>
</evidence>
<evidence type="ECO:0000256" key="5">
    <source>
        <dbReference type="ARBA" id="ARBA00022737"/>
    </source>
</evidence>
<keyword evidence="5" id="KW-0677">Repeat</keyword>
<dbReference type="Proteomes" id="UP000789739">
    <property type="component" value="Unassembled WGS sequence"/>
</dbReference>
<evidence type="ECO:0000256" key="7">
    <source>
        <dbReference type="ARBA" id="ARBA00022927"/>
    </source>
</evidence>
<evidence type="ECO:0000256" key="8">
    <source>
        <dbReference type="ARBA" id="ARBA00023132"/>
    </source>
</evidence>
<feature type="repeat" description="WD" evidence="10">
    <location>
        <begin position="208"/>
        <end position="245"/>
    </location>
</feature>
<feature type="repeat" description="WD" evidence="10">
    <location>
        <begin position="51"/>
        <end position="94"/>
    </location>
</feature>
<dbReference type="GO" id="GO:0034198">
    <property type="term" value="P:cellular response to amino acid starvation"/>
    <property type="evidence" value="ECO:0007669"/>
    <property type="project" value="TreeGrafter"/>
</dbReference>
<dbReference type="GO" id="GO:0015031">
    <property type="term" value="P:protein transport"/>
    <property type="evidence" value="ECO:0007669"/>
    <property type="project" value="UniProtKB-KW"/>
</dbReference>
<keyword evidence="6" id="KW-0509">mRNA transport</keyword>
<dbReference type="PRINTS" id="PR00320">
    <property type="entry name" value="GPROTEINBRPT"/>
</dbReference>
<keyword evidence="9" id="KW-0539">Nucleus</keyword>
<dbReference type="PROSITE" id="PS50294">
    <property type="entry name" value="WD_REPEATS_REGION"/>
    <property type="match status" value="2"/>
</dbReference>
<dbReference type="InterPro" id="IPR020472">
    <property type="entry name" value="WD40_PAC1"/>
</dbReference>
<keyword evidence="12" id="KW-1185">Reference proteome</keyword>
<dbReference type="GO" id="GO:0005198">
    <property type="term" value="F:structural molecule activity"/>
    <property type="evidence" value="ECO:0007669"/>
    <property type="project" value="InterPro"/>
</dbReference>
<gene>
    <name evidence="11" type="ORF">PBRASI_LOCUS870</name>
</gene>
<dbReference type="SMART" id="SM00320">
    <property type="entry name" value="WD40"/>
    <property type="match status" value="5"/>
</dbReference>
<comment type="caution">
    <text evidence="11">The sequence shown here is derived from an EMBL/GenBank/DDBJ whole genome shotgun (WGS) entry which is preliminary data.</text>
</comment>
<organism evidence="11 12">
    <name type="scientific">Paraglomus brasilianum</name>
    <dbReference type="NCBI Taxonomy" id="144538"/>
    <lineage>
        <taxon>Eukaryota</taxon>
        <taxon>Fungi</taxon>
        <taxon>Fungi incertae sedis</taxon>
        <taxon>Mucoromycota</taxon>
        <taxon>Glomeromycotina</taxon>
        <taxon>Glomeromycetes</taxon>
        <taxon>Paraglomerales</taxon>
        <taxon>Paraglomeraceae</taxon>
        <taxon>Paraglomus</taxon>
    </lineage>
</organism>
<dbReference type="FunFam" id="2.130.10.10:FF:000578">
    <property type="entry name" value="Nucleoporin seh1"/>
    <property type="match status" value="1"/>
</dbReference>
<sequence>MTSFDAGHEDLIHDVAYDFYGKRLVTCSSDQRLKVREFVEETGVWEDVATWKAHDGSILRVAWAHPEYGQVIASCSFDRTVRIWEEQEHEPKNSDNRFGMRARLTESKSAVQDIEFAPNLHGLKLAAASADGTIRMYEAMEVTNLKKWTPLEEFNVSGNVHMKEAEGNYCISWCPSRFHAPMIAVGCGKEARIYRQNAINNWTAIITLSGHKDTIHDISWAPAMGRSYQLIATASKDHTVRIYKLTPTESGYVFNVNTIAEFSDHGAEVWRVEWNITGTILASSGDDGKVRLWKANYKGEWKWLSTIDYDKPRDLMEQ</sequence>
<evidence type="ECO:0000256" key="4">
    <source>
        <dbReference type="ARBA" id="ARBA00022574"/>
    </source>
</evidence>
<dbReference type="GO" id="GO:0035859">
    <property type="term" value="C:Seh1-associated complex"/>
    <property type="evidence" value="ECO:0007669"/>
    <property type="project" value="TreeGrafter"/>
</dbReference>
<dbReference type="EMBL" id="CAJVPI010000049">
    <property type="protein sequence ID" value="CAG8466775.1"/>
    <property type="molecule type" value="Genomic_DNA"/>
</dbReference>
<dbReference type="InterPro" id="IPR036322">
    <property type="entry name" value="WD40_repeat_dom_sf"/>
</dbReference>
<evidence type="ECO:0000256" key="9">
    <source>
        <dbReference type="ARBA" id="ARBA00023242"/>
    </source>
</evidence>
<feature type="repeat" description="WD" evidence="10">
    <location>
        <begin position="262"/>
        <end position="294"/>
    </location>
</feature>
<reference evidence="11" key="1">
    <citation type="submission" date="2021-06" db="EMBL/GenBank/DDBJ databases">
        <authorList>
            <person name="Kallberg Y."/>
            <person name="Tangrot J."/>
            <person name="Rosling A."/>
        </authorList>
    </citation>
    <scope>NUCLEOTIDE SEQUENCE</scope>
    <source>
        <strain evidence="11">BR232B</strain>
    </source>
</reference>
<comment type="subcellular location">
    <subcellularLocation>
        <location evidence="1">Nucleus</location>
        <location evidence="1">Nuclear pore complex</location>
    </subcellularLocation>
</comment>
<keyword evidence="3" id="KW-0813">Transport</keyword>
<dbReference type="PROSITE" id="PS50082">
    <property type="entry name" value="WD_REPEATS_2"/>
    <property type="match status" value="3"/>
</dbReference>
<dbReference type="GO" id="GO:0051028">
    <property type="term" value="P:mRNA transport"/>
    <property type="evidence" value="ECO:0007669"/>
    <property type="project" value="UniProtKB-KW"/>
</dbReference>
<dbReference type="Pfam" id="PF00400">
    <property type="entry name" value="WD40"/>
    <property type="match status" value="4"/>
</dbReference>
<evidence type="ECO:0000313" key="11">
    <source>
        <dbReference type="EMBL" id="CAG8466775.1"/>
    </source>
</evidence>
<dbReference type="InterPro" id="IPR015943">
    <property type="entry name" value="WD40/YVTN_repeat-like_dom_sf"/>
</dbReference>
<dbReference type="GO" id="GO:0031080">
    <property type="term" value="C:nuclear pore outer ring"/>
    <property type="evidence" value="ECO:0007669"/>
    <property type="project" value="TreeGrafter"/>
</dbReference>
<dbReference type="InterPro" id="IPR001680">
    <property type="entry name" value="WD40_rpt"/>
</dbReference>
<keyword evidence="8" id="KW-0811">Translocation</keyword>
<dbReference type="InterPro" id="IPR037363">
    <property type="entry name" value="Sec13/Seh1_fam"/>
</dbReference>
<accession>A0A9N8Z5A9</accession>
<name>A0A9N8Z5A9_9GLOM</name>
<evidence type="ECO:0000256" key="6">
    <source>
        <dbReference type="ARBA" id="ARBA00022816"/>
    </source>
</evidence>
<dbReference type="PANTHER" id="PTHR11024">
    <property type="entry name" value="NUCLEAR PORE COMPLEX PROTEIN SEC13 / SEH1 FAMILY MEMBER"/>
    <property type="match status" value="1"/>
</dbReference>
<keyword evidence="7" id="KW-0653">Protein transport</keyword>
<dbReference type="GO" id="GO:1904263">
    <property type="term" value="P:positive regulation of TORC1 signaling"/>
    <property type="evidence" value="ECO:0007669"/>
    <property type="project" value="TreeGrafter"/>
</dbReference>
<evidence type="ECO:0000256" key="1">
    <source>
        <dbReference type="ARBA" id="ARBA00004567"/>
    </source>
</evidence>